<feature type="compositionally biased region" description="Low complexity" evidence="1">
    <location>
        <begin position="10"/>
        <end position="24"/>
    </location>
</feature>
<sequence>MIFLDDANETFGAGTGTASSTPPGLESFDMDITAPERATRVDISFEAVAPELSPEMEPSFAAPTAVLFDLATFELIAAPSPTDATTSSTENPDQSVSPTFAG</sequence>
<evidence type="ECO:0000313" key="2">
    <source>
        <dbReference type="EMBL" id="CAB4619623.1"/>
    </source>
</evidence>
<dbReference type="AlphaFoldDB" id="A0A6J6I4W1"/>
<protein>
    <submittedName>
        <fullName evidence="2">Unannotated protein</fullName>
    </submittedName>
</protein>
<gene>
    <name evidence="2" type="ORF">UFOPK1835_01670</name>
</gene>
<dbReference type="EMBL" id="CAEZUP010000089">
    <property type="protein sequence ID" value="CAB4619623.1"/>
    <property type="molecule type" value="Genomic_DNA"/>
</dbReference>
<feature type="compositionally biased region" description="Polar residues" evidence="1">
    <location>
        <begin position="90"/>
        <end position="102"/>
    </location>
</feature>
<accession>A0A6J6I4W1</accession>
<proteinExistence type="predicted"/>
<reference evidence="2" key="1">
    <citation type="submission" date="2020-05" db="EMBL/GenBank/DDBJ databases">
        <authorList>
            <person name="Chiriac C."/>
            <person name="Salcher M."/>
            <person name="Ghai R."/>
            <person name="Kavagutti S V."/>
        </authorList>
    </citation>
    <scope>NUCLEOTIDE SEQUENCE</scope>
</reference>
<feature type="compositionally biased region" description="Low complexity" evidence="1">
    <location>
        <begin position="80"/>
        <end position="89"/>
    </location>
</feature>
<name>A0A6J6I4W1_9ZZZZ</name>
<feature type="region of interest" description="Disordered" evidence="1">
    <location>
        <begin position="80"/>
        <end position="102"/>
    </location>
</feature>
<organism evidence="2">
    <name type="scientific">freshwater metagenome</name>
    <dbReference type="NCBI Taxonomy" id="449393"/>
    <lineage>
        <taxon>unclassified sequences</taxon>
        <taxon>metagenomes</taxon>
        <taxon>ecological metagenomes</taxon>
    </lineage>
</organism>
<feature type="region of interest" description="Disordered" evidence="1">
    <location>
        <begin position="1"/>
        <end position="29"/>
    </location>
</feature>
<evidence type="ECO:0000256" key="1">
    <source>
        <dbReference type="SAM" id="MobiDB-lite"/>
    </source>
</evidence>